<dbReference type="Proteomes" id="UP000653305">
    <property type="component" value="Unassembled WGS sequence"/>
</dbReference>
<comment type="caution">
    <text evidence="2">The sequence shown here is derived from an EMBL/GenBank/DDBJ whole genome shotgun (WGS) entry which is preliminary data.</text>
</comment>
<name>A0A830CDP5_9LAMI</name>
<feature type="region of interest" description="Disordered" evidence="1">
    <location>
        <begin position="100"/>
        <end position="208"/>
    </location>
</feature>
<dbReference type="InterPro" id="IPR012870">
    <property type="entry name" value="DUF1666"/>
</dbReference>
<feature type="compositionally biased region" description="Low complexity" evidence="1">
    <location>
        <begin position="43"/>
        <end position="67"/>
    </location>
</feature>
<dbReference type="OrthoDB" id="1911656at2759"/>
<dbReference type="PANTHER" id="PTHR46702">
    <property type="entry name" value="DNA LIGASE (DUF1666)-RELATED"/>
    <property type="match status" value="1"/>
</dbReference>
<feature type="compositionally biased region" description="Basic residues" evidence="1">
    <location>
        <begin position="132"/>
        <end position="143"/>
    </location>
</feature>
<protein>
    <submittedName>
        <fullName evidence="2">Uncharacterized protein</fullName>
    </submittedName>
</protein>
<feature type="region of interest" description="Disordered" evidence="1">
    <location>
        <begin position="43"/>
        <end position="79"/>
    </location>
</feature>
<organism evidence="2 3">
    <name type="scientific">Phtheirospermum japonicum</name>
    <dbReference type="NCBI Taxonomy" id="374723"/>
    <lineage>
        <taxon>Eukaryota</taxon>
        <taxon>Viridiplantae</taxon>
        <taxon>Streptophyta</taxon>
        <taxon>Embryophyta</taxon>
        <taxon>Tracheophyta</taxon>
        <taxon>Spermatophyta</taxon>
        <taxon>Magnoliopsida</taxon>
        <taxon>eudicotyledons</taxon>
        <taxon>Gunneridae</taxon>
        <taxon>Pentapetalae</taxon>
        <taxon>asterids</taxon>
        <taxon>lamiids</taxon>
        <taxon>Lamiales</taxon>
        <taxon>Orobanchaceae</taxon>
        <taxon>Orobanchaceae incertae sedis</taxon>
        <taxon>Phtheirospermum</taxon>
    </lineage>
</organism>
<proteinExistence type="predicted"/>
<sequence length="392" mass="44024">MDDCYELITEIIDGHDRNLCCKRKHELTPGSPSDVIDAYFSSDSSNDSWAVGSSSSSSSSSSSPKPLSKSRRSPTAPPAAVIAGAPAVSLLIHCEQRRHRNQPELPLSPLPPAAVPSDSQCARNPRHTVAVKPRRTPHLRSRRQRAEPRCCNHSPQQEPYNVVDEDDSDNEGSGKKKRKRSKSNFDDDDDEGYGGGNGGRRGAKRHRNSVMDYIVMEAIHTSDEEEDDDLDGDDGHKAELGIWKNLSVSCQWACLVTSSKQHIARILSSRWKLTSHVVSTPSPRSASKKLGSPFGRLSLRKFEAPEEETEHLQRPVNDPYQDIETAYVAQVCLTWEALHCQYTQLTQKISCHSAQQFQQFQVLLQRFIENEPFEMGSRPEMGYIFWIRENIN</sequence>
<evidence type="ECO:0000313" key="2">
    <source>
        <dbReference type="EMBL" id="GFP94153.1"/>
    </source>
</evidence>
<evidence type="ECO:0000256" key="1">
    <source>
        <dbReference type="SAM" id="MobiDB-lite"/>
    </source>
</evidence>
<evidence type="ECO:0000313" key="3">
    <source>
        <dbReference type="Proteomes" id="UP000653305"/>
    </source>
</evidence>
<keyword evidence="3" id="KW-1185">Reference proteome</keyword>
<dbReference type="PANTHER" id="PTHR46702:SF1">
    <property type="entry name" value="DUF1666 FAMILY PROTEIN (DUF1666)"/>
    <property type="match status" value="1"/>
</dbReference>
<dbReference type="AlphaFoldDB" id="A0A830CDP5"/>
<reference evidence="2" key="1">
    <citation type="submission" date="2020-07" db="EMBL/GenBank/DDBJ databases">
        <title>Ethylene signaling mediates host invasion by parasitic plants.</title>
        <authorList>
            <person name="Yoshida S."/>
        </authorList>
    </citation>
    <scope>NUCLEOTIDE SEQUENCE</scope>
    <source>
        <strain evidence="2">Okayama</strain>
    </source>
</reference>
<gene>
    <name evidence="2" type="ORF">PHJA_001559800</name>
</gene>
<accession>A0A830CDP5</accession>
<dbReference type="EMBL" id="BMAC01000337">
    <property type="protein sequence ID" value="GFP94153.1"/>
    <property type="molecule type" value="Genomic_DNA"/>
</dbReference>
<dbReference type="Pfam" id="PF07891">
    <property type="entry name" value="DUF1666"/>
    <property type="match status" value="1"/>
</dbReference>